<feature type="region of interest" description="Disordered" evidence="7">
    <location>
        <begin position="932"/>
        <end position="956"/>
    </location>
</feature>
<reference evidence="9" key="1">
    <citation type="journal article" date="2021" name="Nat. Commun.">
        <title>Genomic analyses provide insights into spinach domestication and the genetic basis of agronomic traits.</title>
        <authorList>
            <person name="Cai X."/>
            <person name="Sun X."/>
            <person name="Xu C."/>
            <person name="Sun H."/>
            <person name="Wang X."/>
            <person name="Ge C."/>
            <person name="Zhang Z."/>
            <person name="Wang Q."/>
            <person name="Fei Z."/>
            <person name="Jiao C."/>
            <person name="Wang Q."/>
        </authorList>
    </citation>
    <scope>NUCLEOTIDE SEQUENCE [LARGE SCALE GENOMIC DNA]</scope>
    <source>
        <strain evidence="9">cv. Varoflay</strain>
    </source>
</reference>
<accession>A0A9R0I2R1</accession>
<feature type="compositionally biased region" description="Polar residues" evidence="7">
    <location>
        <begin position="854"/>
        <end position="878"/>
    </location>
</feature>
<evidence type="ECO:0000313" key="10">
    <source>
        <dbReference type="RefSeq" id="XP_021841528.2"/>
    </source>
</evidence>
<feature type="region of interest" description="Disordered" evidence="7">
    <location>
        <begin position="1"/>
        <end position="28"/>
    </location>
</feature>
<evidence type="ECO:0000256" key="1">
    <source>
        <dbReference type="ARBA" id="ARBA00012513"/>
    </source>
</evidence>
<dbReference type="GO" id="GO:0005737">
    <property type="term" value="C:cytoplasm"/>
    <property type="evidence" value="ECO:0000318"/>
    <property type="project" value="GO_Central"/>
</dbReference>
<name>A0A9R0I2R1_SPIOL</name>
<dbReference type="Gene3D" id="1.10.510.10">
    <property type="entry name" value="Transferase(Phosphotransferase) domain 1"/>
    <property type="match status" value="2"/>
</dbReference>
<gene>
    <name evidence="10" type="primary">LOC110781783</name>
</gene>
<evidence type="ECO:0000256" key="6">
    <source>
        <dbReference type="ARBA" id="ARBA00022840"/>
    </source>
</evidence>
<keyword evidence="4" id="KW-0547">Nucleotide-binding</keyword>
<dbReference type="PROSITE" id="PS50011">
    <property type="entry name" value="PROTEIN_KINASE_DOM"/>
    <property type="match status" value="1"/>
</dbReference>
<dbReference type="Gene3D" id="3.30.200.20">
    <property type="entry name" value="Phosphorylase Kinase, domain 1"/>
    <property type="match status" value="1"/>
</dbReference>
<dbReference type="PANTHER" id="PTHR44167">
    <property type="entry name" value="OVARIAN-SPECIFIC SERINE/THREONINE-PROTEIN KINASE LOK-RELATED"/>
    <property type="match status" value="1"/>
</dbReference>
<dbReference type="GO" id="GO:0004674">
    <property type="term" value="F:protein serine/threonine kinase activity"/>
    <property type="evidence" value="ECO:0000318"/>
    <property type="project" value="GO_Central"/>
</dbReference>
<keyword evidence="5" id="KW-0418">Kinase</keyword>
<evidence type="ECO:0000259" key="8">
    <source>
        <dbReference type="PROSITE" id="PS50011"/>
    </source>
</evidence>
<dbReference type="InterPro" id="IPR008271">
    <property type="entry name" value="Ser/Thr_kinase_AS"/>
</dbReference>
<keyword evidence="9" id="KW-1185">Reference proteome</keyword>
<feature type="region of interest" description="Disordered" evidence="7">
    <location>
        <begin position="851"/>
        <end position="908"/>
    </location>
</feature>
<keyword evidence="6" id="KW-0067">ATP-binding</keyword>
<dbReference type="InterPro" id="IPR011009">
    <property type="entry name" value="Kinase-like_dom_sf"/>
</dbReference>
<dbReference type="PROSITE" id="PS00108">
    <property type="entry name" value="PROTEIN_KINASE_ST"/>
    <property type="match status" value="1"/>
</dbReference>
<proteinExistence type="predicted"/>
<dbReference type="GO" id="GO:0000727">
    <property type="term" value="P:double-strand break repair via break-induced replication"/>
    <property type="evidence" value="ECO:0000318"/>
    <property type="project" value="GO_Central"/>
</dbReference>
<evidence type="ECO:0000313" key="9">
    <source>
        <dbReference type="Proteomes" id="UP000813463"/>
    </source>
</evidence>
<feature type="domain" description="Protein kinase" evidence="8">
    <location>
        <begin position="704"/>
        <end position="1181"/>
    </location>
</feature>
<evidence type="ECO:0000256" key="2">
    <source>
        <dbReference type="ARBA" id="ARBA00022527"/>
    </source>
</evidence>
<keyword evidence="2" id="KW-0723">Serine/threonine-protein kinase</keyword>
<dbReference type="Pfam" id="PF00069">
    <property type="entry name" value="Pkinase"/>
    <property type="match status" value="2"/>
</dbReference>
<reference evidence="10" key="2">
    <citation type="submission" date="2025-08" db="UniProtKB">
        <authorList>
            <consortium name="RefSeq"/>
        </authorList>
    </citation>
    <scope>IDENTIFICATION</scope>
    <source>
        <tissue evidence="10">Leaf</tissue>
    </source>
</reference>
<dbReference type="EC" id="2.7.11.1" evidence="1"/>
<evidence type="ECO:0000256" key="4">
    <source>
        <dbReference type="ARBA" id="ARBA00022741"/>
    </source>
</evidence>
<dbReference type="GeneID" id="110781783"/>
<dbReference type="GO" id="GO:0044773">
    <property type="term" value="P:mitotic DNA damage checkpoint signaling"/>
    <property type="evidence" value="ECO:0007669"/>
    <property type="project" value="TreeGrafter"/>
</dbReference>
<dbReference type="SUPFAM" id="SSF56112">
    <property type="entry name" value="Protein kinase-like (PK-like)"/>
    <property type="match status" value="1"/>
</dbReference>
<organism evidence="9 10">
    <name type="scientific">Spinacia oleracea</name>
    <name type="common">Spinach</name>
    <dbReference type="NCBI Taxonomy" id="3562"/>
    <lineage>
        <taxon>Eukaryota</taxon>
        <taxon>Viridiplantae</taxon>
        <taxon>Streptophyta</taxon>
        <taxon>Embryophyta</taxon>
        <taxon>Tracheophyta</taxon>
        <taxon>Spermatophyta</taxon>
        <taxon>Magnoliopsida</taxon>
        <taxon>eudicotyledons</taxon>
        <taxon>Gunneridae</taxon>
        <taxon>Pentapetalae</taxon>
        <taxon>Caryophyllales</taxon>
        <taxon>Chenopodiaceae</taxon>
        <taxon>Chenopodioideae</taxon>
        <taxon>Anserineae</taxon>
        <taxon>Spinacia</taxon>
    </lineage>
</organism>
<dbReference type="GO" id="GO:0005524">
    <property type="term" value="F:ATP binding"/>
    <property type="evidence" value="ECO:0007669"/>
    <property type="project" value="UniProtKB-KW"/>
</dbReference>
<protein>
    <recommendedName>
        <fullName evidence="1">non-specific serine/threonine protein kinase</fullName>
        <ecNumber evidence="1">2.7.11.1</ecNumber>
    </recommendedName>
</protein>
<dbReference type="PANTHER" id="PTHR44167:SF23">
    <property type="entry name" value="CDC7 KINASE, ISOFORM A-RELATED"/>
    <property type="match status" value="1"/>
</dbReference>
<dbReference type="KEGG" id="soe:110781783"/>
<evidence type="ECO:0000256" key="3">
    <source>
        <dbReference type="ARBA" id="ARBA00022679"/>
    </source>
</evidence>
<dbReference type="Proteomes" id="UP000813463">
    <property type="component" value="Chromosome 6"/>
</dbReference>
<feature type="compositionally biased region" description="Basic and acidic residues" evidence="7">
    <location>
        <begin position="9"/>
        <end position="19"/>
    </location>
</feature>
<sequence>MPKINLQVDRGERKSHDGPSTHFRKKKKPEKIRIVKKIAGLRSVVGDNVADNVDTARSIATPNLIVLQSAMETQIWSSELANCSNYNCTEKAWHLVSVLLSLGKPVSPHELAAKCSLFRTTPDFIVFLCSIPNSPLNLIANKFVGLSMSVLRSFGEFFASSMPKIELRGGERILRCSDMTRTYFRKRKKLDNEMMLVVKKRAVLRSIDENVPVMESSGVTPTLVSGCFEGVDLQSAYPSTSSNAIPFNRFPQSINPLIISDMVATPSMVNSSVRLLEHQLNIDNQENGYGQNTSVVNDTNKCEAMVERMDISYAKELLLDLLHYNPDVSEASLREKVAEFSAVMHGTDHELTNRECRTTDVPFCVELNQHDKNSPVKPTASIDAAKDIRHSPTRVTKILDLNEQPLIDDDGPEGRIENITFGSGTGVLSSVDLQQTNMEIIVRDATLKEEPTNIKSTSLPLVSDGPEGRIENITFGSCTGVLPSVDLQQTNMEIISTASTLKEEPTNIKSTSLPLVSDGPQFSAQKPDTKSLVLKNVSQDGLTQQQTPSKLMRHNKVDNITFGSGTGVLSSVDLQQTNKEIIGKASTLKEEPTNIKSTSLPLVSDGPQLSVQKSDTKSLVLKNVSQDGRTQKQQTLSKLMRHNKVDNIHKERKGQGQNHRMIMAMMEKPKPIAKNDAPIQKTCDDVHKSAKDKHKSKFPEFELYTVEEEEGSGGYGTVYRARRNADGLKFAVKCPHENAHKQHLKNELKMLERFGGKNYVIKYEGSIKSESYDCFVLEHVEHDRPEVLKKEIDILQLQLYGYCMFRALVSLHKQGVFHRDIKPGNFLFSRKTRKGYLIDFNLAKDMNQKHGNIEKSQPSSVTAAQQIPSPHFKSTSLNKQKKILDGKSFEPLKAGATSGSNRALETNVAPKKKDLEKLKAYVDIGRCNSLTSQGADGSGVTSTRDMTSTRAPSAERLRKPQPLFCKGRKELISLARKAMESPNLGGARAPASNRKRVAASPGTTDRNVIYPSPTPFHSFGVAISGAGSLKNRGEVKPVNKDGPSAGTKGFRAPEVLLRSLHQGPKVDVWSAGVTLLYLLSGRMPFNGDPEQNMKEIVNMKGNEELWEVAKLHNRESSFPVELLDVRYIQSMTVKDWYKTNTKRQDLLEVIPDSLFDLLEKCLSVNPRLRITAEEALNHEFFARVSGHKKRLLRQDPSQDSKSNSLLPLLCEPVKPSKENLITPVNL</sequence>
<dbReference type="AlphaFoldDB" id="A0A9R0I2R1"/>
<dbReference type="RefSeq" id="XP_021841528.2">
    <property type="nucleotide sequence ID" value="XM_021985836.2"/>
</dbReference>
<feature type="region of interest" description="Disordered" evidence="7">
    <location>
        <begin position="982"/>
        <end position="1011"/>
    </location>
</feature>
<dbReference type="SMART" id="SM00220">
    <property type="entry name" value="S_TKc"/>
    <property type="match status" value="1"/>
</dbReference>
<dbReference type="GO" id="GO:0005634">
    <property type="term" value="C:nucleus"/>
    <property type="evidence" value="ECO:0000318"/>
    <property type="project" value="GO_Central"/>
</dbReference>
<dbReference type="GO" id="GO:0007165">
    <property type="term" value="P:signal transduction"/>
    <property type="evidence" value="ECO:0000318"/>
    <property type="project" value="GO_Central"/>
</dbReference>
<feature type="compositionally biased region" description="Polar residues" evidence="7">
    <location>
        <begin position="932"/>
        <end position="951"/>
    </location>
</feature>
<evidence type="ECO:0000256" key="5">
    <source>
        <dbReference type="ARBA" id="ARBA00022777"/>
    </source>
</evidence>
<keyword evidence="3" id="KW-0808">Transferase</keyword>
<evidence type="ECO:0000256" key="7">
    <source>
        <dbReference type="SAM" id="MobiDB-lite"/>
    </source>
</evidence>
<dbReference type="InterPro" id="IPR000719">
    <property type="entry name" value="Prot_kinase_dom"/>
</dbReference>